<comment type="caution">
    <text evidence="2">The sequence shown here is derived from an EMBL/GenBank/DDBJ whole genome shotgun (WGS) entry which is preliminary data.</text>
</comment>
<keyword evidence="1" id="KW-0472">Membrane</keyword>
<keyword evidence="3" id="KW-1185">Reference proteome</keyword>
<name>A0A835YM00_9STRA</name>
<organism evidence="2 3">
    <name type="scientific">Tribonema minus</name>
    <dbReference type="NCBI Taxonomy" id="303371"/>
    <lineage>
        <taxon>Eukaryota</taxon>
        <taxon>Sar</taxon>
        <taxon>Stramenopiles</taxon>
        <taxon>Ochrophyta</taxon>
        <taxon>PX clade</taxon>
        <taxon>Xanthophyceae</taxon>
        <taxon>Tribonematales</taxon>
        <taxon>Tribonemataceae</taxon>
        <taxon>Tribonema</taxon>
    </lineage>
</organism>
<evidence type="ECO:0000313" key="2">
    <source>
        <dbReference type="EMBL" id="KAG5177812.1"/>
    </source>
</evidence>
<keyword evidence="1" id="KW-0812">Transmembrane</keyword>
<protein>
    <submittedName>
        <fullName evidence="2">Uncharacterized protein</fullName>
    </submittedName>
</protein>
<dbReference type="SUPFAM" id="SSF103473">
    <property type="entry name" value="MFS general substrate transporter"/>
    <property type="match status" value="1"/>
</dbReference>
<evidence type="ECO:0000313" key="3">
    <source>
        <dbReference type="Proteomes" id="UP000664859"/>
    </source>
</evidence>
<dbReference type="AlphaFoldDB" id="A0A835YM00"/>
<evidence type="ECO:0000256" key="1">
    <source>
        <dbReference type="SAM" id="Phobius"/>
    </source>
</evidence>
<feature type="transmembrane region" description="Helical" evidence="1">
    <location>
        <begin position="90"/>
        <end position="113"/>
    </location>
</feature>
<proteinExistence type="predicted"/>
<sequence length="196" mass="20624">MVRVFRSMLQERLVLCIFALQVIRPAQDLAPLVTSKFGAGAAFVASITSVRSTFRMLLPLTPVIPMLHAALGGGTRDPKTGEVVGGDRPVAAVMCVAMALLGALVPLCPNLVVLQVVMAAKGLANVIKESTVSAIMSSLASHGNVGAFFGWQHFMKGLAGVTSHMVTGLLVSRGPEHPYFATAACDLLYALIYVFA</sequence>
<gene>
    <name evidence="2" type="ORF">JKP88DRAFT_226076</name>
</gene>
<keyword evidence="1" id="KW-1133">Transmembrane helix</keyword>
<dbReference type="EMBL" id="JAFCMP010000521">
    <property type="protein sequence ID" value="KAG5177812.1"/>
    <property type="molecule type" value="Genomic_DNA"/>
</dbReference>
<dbReference type="Gene3D" id="1.20.1250.20">
    <property type="entry name" value="MFS general substrate transporter like domains"/>
    <property type="match status" value="1"/>
</dbReference>
<dbReference type="Proteomes" id="UP000664859">
    <property type="component" value="Unassembled WGS sequence"/>
</dbReference>
<accession>A0A835YM00</accession>
<dbReference type="InterPro" id="IPR036259">
    <property type="entry name" value="MFS_trans_sf"/>
</dbReference>
<reference evidence="2" key="1">
    <citation type="submission" date="2021-02" db="EMBL/GenBank/DDBJ databases">
        <title>First Annotated Genome of the Yellow-green Alga Tribonema minus.</title>
        <authorList>
            <person name="Mahan K.M."/>
        </authorList>
    </citation>
    <scope>NUCLEOTIDE SEQUENCE</scope>
    <source>
        <strain evidence="2">UTEX B ZZ1240</strain>
    </source>
</reference>